<accession>A0A2S3ZV04</accession>
<dbReference type="AlphaFoldDB" id="A0A2S3ZV04"/>
<evidence type="ECO:0000259" key="1">
    <source>
        <dbReference type="Pfam" id="PF01494"/>
    </source>
</evidence>
<dbReference type="Pfam" id="PF01494">
    <property type="entry name" value="FAD_binding_3"/>
    <property type="match status" value="1"/>
</dbReference>
<proteinExistence type="predicted"/>
<evidence type="ECO:0000313" key="3">
    <source>
        <dbReference type="Proteomes" id="UP000237061"/>
    </source>
</evidence>
<dbReference type="InterPro" id="IPR036188">
    <property type="entry name" value="FAD/NAD-bd_sf"/>
</dbReference>
<dbReference type="Gene3D" id="3.40.30.120">
    <property type="match status" value="1"/>
</dbReference>
<dbReference type="InterPro" id="IPR002938">
    <property type="entry name" value="FAD-bd"/>
</dbReference>
<feature type="domain" description="FAD-binding" evidence="1">
    <location>
        <begin position="1"/>
        <end position="89"/>
    </location>
</feature>
<dbReference type="RefSeq" id="WP_103466666.1">
    <property type="nucleotide sequence ID" value="NZ_PPXC01000012.1"/>
</dbReference>
<organism evidence="2 3">
    <name type="scientific">Arthrobacter glacialis</name>
    <dbReference type="NCBI Taxonomy" id="1664"/>
    <lineage>
        <taxon>Bacteria</taxon>
        <taxon>Bacillati</taxon>
        <taxon>Actinomycetota</taxon>
        <taxon>Actinomycetes</taxon>
        <taxon>Micrococcales</taxon>
        <taxon>Micrococcaceae</taxon>
        <taxon>Arthrobacter</taxon>
    </lineage>
</organism>
<comment type="caution">
    <text evidence="2">The sequence shown here is derived from an EMBL/GenBank/DDBJ whole genome shotgun (WGS) entry which is preliminary data.</text>
</comment>
<evidence type="ECO:0000313" key="2">
    <source>
        <dbReference type="EMBL" id="POH72687.1"/>
    </source>
</evidence>
<dbReference type="Gene3D" id="3.50.50.60">
    <property type="entry name" value="FAD/NAD(P)-binding domain"/>
    <property type="match status" value="1"/>
</dbReference>
<gene>
    <name evidence="2" type="ORF">CVS27_14745</name>
</gene>
<keyword evidence="3" id="KW-1185">Reference proteome</keyword>
<dbReference type="GO" id="GO:0071949">
    <property type="term" value="F:FAD binding"/>
    <property type="evidence" value="ECO:0007669"/>
    <property type="project" value="InterPro"/>
</dbReference>
<dbReference type="EMBL" id="PPXC01000012">
    <property type="protein sequence ID" value="POH72687.1"/>
    <property type="molecule type" value="Genomic_DNA"/>
</dbReference>
<name>A0A2S3ZV04_ARTGL</name>
<protein>
    <recommendedName>
        <fullName evidence="1">FAD-binding domain-containing protein</fullName>
    </recommendedName>
</protein>
<reference evidence="2 3" key="1">
    <citation type="submission" date="2018-01" db="EMBL/GenBank/DDBJ databases">
        <title>Arthrobacter sp. nov., from glaciers in China.</title>
        <authorList>
            <person name="Liu Q."/>
            <person name="Xin Y.-H."/>
        </authorList>
    </citation>
    <scope>NUCLEOTIDE SEQUENCE [LARGE SCALE GENOMIC DNA]</scope>
    <source>
        <strain evidence="2 3">HLT2-12-2</strain>
    </source>
</reference>
<dbReference type="Proteomes" id="UP000237061">
    <property type="component" value="Unassembled WGS sequence"/>
</dbReference>
<sequence length="182" mass="19982">MDQRGLLERFLALGQQYPDGVGRFAVIEKPVPPVLDTAHGYVLGIPQPVTDRLLAERAAEPGAQIRRGTRVSAVEQDQDGVDVETTDPRRIPDVSRFLAEKISGTGIRYDFGEGPEPLGRRLRNIPLSSGRLYERMHGRRGILLDQGSKLSVAGWADRIDPVRGTACGTPESRFVRRTAALA</sequence>
<dbReference type="SUPFAM" id="SSF51905">
    <property type="entry name" value="FAD/NAD(P)-binding domain"/>
    <property type="match status" value="1"/>
</dbReference>